<dbReference type="RefSeq" id="WP_364827273.1">
    <property type="nucleotide sequence ID" value="NZ_JBFAYM010000025.1"/>
</dbReference>
<keyword evidence="1" id="KW-0805">Transcription regulation</keyword>
<gene>
    <name evidence="4" type="ORF">ACH49W_15850</name>
</gene>
<dbReference type="Pfam" id="PF12833">
    <property type="entry name" value="HTH_18"/>
    <property type="match status" value="1"/>
</dbReference>
<name>A0ABW7X1F6_9NOCA</name>
<organism evidence="4 5">
    <name type="scientific">Nocardia xishanensis</name>
    <dbReference type="NCBI Taxonomy" id="238964"/>
    <lineage>
        <taxon>Bacteria</taxon>
        <taxon>Bacillati</taxon>
        <taxon>Actinomycetota</taxon>
        <taxon>Actinomycetes</taxon>
        <taxon>Mycobacteriales</taxon>
        <taxon>Nocardiaceae</taxon>
        <taxon>Nocardia</taxon>
    </lineage>
</organism>
<dbReference type="Gene3D" id="3.40.50.880">
    <property type="match status" value="1"/>
</dbReference>
<dbReference type="SUPFAM" id="SSF46689">
    <property type="entry name" value="Homeodomain-like"/>
    <property type="match status" value="1"/>
</dbReference>
<dbReference type="Gene3D" id="1.10.10.60">
    <property type="entry name" value="Homeodomain-like"/>
    <property type="match status" value="1"/>
</dbReference>
<dbReference type="EMBL" id="JBIRYO010000008">
    <property type="protein sequence ID" value="MFI2474849.1"/>
    <property type="molecule type" value="Genomic_DNA"/>
</dbReference>
<protein>
    <submittedName>
        <fullName evidence="4">Helix-turn-helix domain-containing protein</fullName>
    </submittedName>
</protein>
<dbReference type="PANTHER" id="PTHR43130">
    <property type="entry name" value="ARAC-FAMILY TRANSCRIPTIONAL REGULATOR"/>
    <property type="match status" value="1"/>
</dbReference>
<dbReference type="InterPro" id="IPR029062">
    <property type="entry name" value="Class_I_gatase-like"/>
</dbReference>
<accession>A0ABW7X1F6</accession>
<keyword evidence="2" id="KW-0804">Transcription</keyword>
<dbReference type="InterPro" id="IPR018060">
    <property type="entry name" value="HTH_AraC"/>
</dbReference>
<evidence type="ECO:0000259" key="3">
    <source>
        <dbReference type="PROSITE" id="PS01124"/>
    </source>
</evidence>
<dbReference type="InterPro" id="IPR009057">
    <property type="entry name" value="Homeodomain-like_sf"/>
</dbReference>
<keyword evidence="5" id="KW-1185">Reference proteome</keyword>
<sequence length="298" mass="32124">MKAAVLELADMRATGIAISHDMLESANRASEALGRARPFDITALRPGDRLPDGLDLLAVPGMGCTSVGELDDTLARAADPWSMRILSEAVDSRARVAASCSSVFLLGQTGALDGGRATTSWFLAAELQARYPAITVESDKIMVRHGRNITGGASLAHADVMLAAIEMLTGPDVADLCARYQLIDRRTSQRPYMMLTVLIAEDPDLVNAHDWIVHNLRRPFTIADVADAAGLHSRTLARRLRRAAGLSPQAFVQYIRTDAALTLIRSGTTVEAAAHRVGYADASTLRRAIRRREADRAG</sequence>
<evidence type="ECO:0000313" key="5">
    <source>
        <dbReference type="Proteomes" id="UP001611415"/>
    </source>
</evidence>
<reference evidence="4 5" key="1">
    <citation type="submission" date="2024-10" db="EMBL/GenBank/DDBJ databases">
        <title>The Natural Products Discovery Center: Release of the First 8490 Sequenced Strains for Exploring Actinobacteria Biosynthetic Diversity.</title>
        <authorList>
            <person name="Kalkreuter E."/>
            <person name="Kautsar S.A."/>
            <person name="Yang D."/>
            <person name="Bader C.D."/>
            <person name="Teijaro C.N."/>
            <person name="Fluegel L."/>
            <person name="Davis C.M."/>
            <person name="Simpson J.R."/>
            <person name="Lauterbach L."/>
            <person name="Steele A.D."/>
            <person name="Gui C."/>
            <person name="Meng S."/>
            <person name="Li G."/>
            <person name="Viehrig K."/>
            <person name="Ye F."/>
            <person name="Su P."/>
            <person name="Kiefer A.F."/>
            <person name="Nichols A."/>
            <person name="Cepeda A.J."/>
            <person name="Yan W."/>
            <person name="Fan B."/>
            <person name="Jiang Y."/>
            <person name="Adhikari A."/>
            <person name="Zheng C.-J."/>
            <person name="Schuster L."/>
            <person name="Cowan T.M."/>
            <person name="Smanski M.J."/>
            <person name="Chevrette M.G."/>
            <person name="De Carvalho L.P.S."/>
            <person name="Shen B."/>
        </authorList>
    </citation>
    <scope>NUCLEOTIDE SEQUENCE [LARGE SCALE GENOMIC DNA]</scope>
    <source>
        <strain evidence="4 5">NPDC019275</strain>
    </source>
</reference>
<dbReference type="SUPFAM" id="SSF52317">
    <property type="entry name" value="Class I glutamine amidotransferase-like"/>
    <property type="match status" value="1"/>
</dbReference>
<dbReference type="InterPro" id="IPR052158">
    <property type="entry name" value="INH-QAR"/>
</dbReference>
<evidence type="ECO:0000256" key="1">
    <source>
        <dbReference type="ARBA" id="ARBA00023015"/>
    </source>
</evidence>
<comment type="caution">
    <text evidence="4">The sequence shown here is derived from an EMBL/GenBank/DDBJ whole genome shotgun (WGS) entry which is preliminary data.</text>
</comment>
<proteinExistence type="predicted"/>
<feature type="domain" description="HTH araC/xylS-type" evidence="3">
    <location>
        <begin position="206"/>
        <end position="298"/>
    </location>
</feature>
<dbReference type="PROSITE" id="PS01124">
    <property type="entry name" value="HTH_ARAC_FAMILY_2"/>
    <property type="match status" value="1"/>
</dbReference>
<dbReference type="Proteomes" id="UP001611415">
    <property type="component" value="Unassembled WGS sequence"/>
</dbReference>
<evidence type="ECO:0000313" key="4">
    <source>
        <dbReference type="EMBL" id="MFI2474849.1"/>
    </source>
</evidence>
<evidence type="ECO:0000256" key="2">
    <source>
        <dbReference type="ARBA" id="ARBA00023163"/>
    </source>
</evidence>
<dbReference type="PANTHER" id="PTHR43130:SF11">
    <property type="entry name" value="TRANSCRIPTIONAL REGULATORY PROTEIN"/>
    <property type="match status" value="1"/>
</dbReference>
<dbReference type="SMART" id="SM00342">
    <property type="entry name" value="HTH_ARAC"/>
    <property type="match status" value="1"/>
</dbReference>